<dbReference type="EMBL" id="KV875101">
    <property type="protein sequence ID" value="OIW26002.1"/>
    <property type="molecule type" value="Genomic_DNA"/>
</dbReference>
<protein>
    <submittedName>
        <fullName evidence="1">Uncharacterized protein</fullName>
    </submittedName>
</protein>
<gene>
    <name evidence="1" type="ORF">CONLIGDRAFT_514998</name>
</gene>
<evidence type="ECO:0000313" key="2">
    <source>
        <dbReference type="Proteomes" id="UP000182658"/>
    </source>
</evidence>
<proteinExistence type="predicted"/>
<sequence>MHSLLPFSLKASSIACSEVEASDCTNYTNGGTSRSDLTTWIVGKSDRKNRTPRQTRWSTCSLLPLQRDLGCRH</sequence>
<organism evidence="1 2">
    <name type="scientific">Coniochaeta ligniaria NRRL 30616</name>
    <dbReference type="NCBI Taxonomy" id="1408157"/>
    <lineage>
        <taxon>Eukaryota</taxon>
        <taxon>Fungi</taxon>
        <taxon>Dikarya</taxon>
        <taxon>Ascomycota</taxon>
        <taxon>Pezizomycotina</taxon>
        <taxon>Sordariomycetes</taxon>
        <taxon>Sordariomycetidae</taxon>
        <taxon>Coniochaetales</taxon>
        <taxon>Coniochaetaceae</taxon>
        <taxon>Coniochaeta</taxon>
    </lineage>
</organism>
<keyword evidence="2" id="KW-1185">Reference proteome</keyword>
<reference evidence="1 2" key="1">
    <citation type="submission" date="2016-10" db="EMBL/GenBank/DDBJ databases">
        <title>Draft genome sequence of Coniochaeta ligniaria NRRL30616, a lignocellulolytic fungus for bioabatement of inhibitors in plant biomass hydrolysates.</title>
        <authorList>
            <consortium name="DOE Joint Genome Institute"/>
            <person name="Jimenez D.J."/>
            <person name="Hector R.E."/>
            <person name="Riley R."/>
            <person name="Sun H."/>
            <person name="Grigoriev I.V."/>
            <person name="Van Elsas J.D."/>
            <person name="Nichols N.N."/>
        </authorList>
    </citation>
    <scope>NUCLEOTIDE SEQUENCE [LARGE SCALE GENOMIC DNA]</scope>
    <source>
        <strain evidence="1 2">NRRL 30616</strain>
    </source>
</reference>
<name>A0A1J7JEI5_9PEZI</name>
<accession>A0A1J7JEI5</accession>
<dbReference type="AlphaFoldDB" id="A0A1J7JEI5"/>
<dbReference type="InParanoid" id="A0A1J7JEI5"/>
<dbReference type="Proteomes" id="UP000182658">
    <property type="component" value="Unassembled WGS sequence"/>
</dbReference>
<evidence type="ECO:0000313" key="1">
    <source>
        <dbReference type="EMBL" id="OIW26002.1"/>
    </source>
</evidence>